<comment type="caution">
    <text evidence="1">The sequence shown here is derived from an EMBL/GenBank/DDBJ whole genome shotgun (WGS) entry which is preliminary data.</text>
</comment>
<organism evidence="1 2">
    <name type="scientific">Smittium mucronatum</name>
    <dbReference type="NCBI Taxonomy" id="133383"/>
    <lineage>
        <taxon>Eukaryota</taxon>
        <taxon>Fungi</taxon>
        <taxon>Fungi incertae sedis</taxon>
        <taxon>Zoopagomycota</taxon>
        <taxon>Kickxellomycotina</taxon>
        <taxon>Harpellomycetes</taxon>
        <taxon>Harpellales</taxon>
        <taxon>Legeriomycetaceae</taxon>
        <taxon>Smittium</taxon>
    </lineage>
</organism>
<gene>
    <name evidence="1" type="ORF">AYI68_g2516</name>
</gene>
<accession>A0A1R0H2F6</accession>
<evidence type="ECO:0000313" key="1">
    <source>
        <dbReference type="EMBL" id="OLY83334.1"/>
    </source>
</evidence>
<dbReference type="EMBL" id="LSSL01000952">
    <property type="protein sequence ID" value="OLY83334.1"/>
    <property type="molecule type" value="Genomic_DNA"/>
</dbReference>
<keyword evidence="2" id="KW-1185">Reference proteome</keyword>
<sequence length="157" mass="18022">MYYLAARNSGSKKRRVSEVIGFDECRISEGDDEPAGLKRSRLDTLILSDQFEQHELEPCSSNAAQYQQQREGLLDDVCEKDALLFMDSCEYADFNRLLNLLHLSKKGVEEKSQFLDKAQQPNLLEPQLDSQGLYKEINGFLKSIHLKKLQKSSSQYK</sequence>
<reference evidence="1 2" key="1">
    <citation type="journal article" date="2016" name="Mol. Biol. Evol.">
        <title>Genome-Wide Survey of Gut Fungi (Harpellales) Reveals the First Horizontally Transferred Ubiquitin Gene from a Mosquito Host.</title>
        <authorList>
            <person name="Wang Y."/>
            <person name="White M.M."/>
            <person name="Kvist S."/>
            <person name="Moncalvo J.M."/>
        </authorList>
    </citation>
    <scope>NUCLEOTIDE SEQUENCE [LARGE SCALE GENOMIC DNA]</scope>
    <source>
        <strain evidence="1 2">ALG-7-W6</strain>
    </source>
</reference>
<evidence type="ECO:0000313" key="2">
    <source>
        <dbReference type="Proteomes" id="UP000187455"/>
    </source>
</evidence>
<protein>
    <submittedName>
        <fullName evidence="1">Uncharacterized protein</fullName>
    </submittedName>
</protein>
<dbReference type="Proteomes" id="UP000187455">
    <property type="component" value="Unassembled WGS sequence"/>
</dbReference>
<dbReference type="AlphaFoldDB" id="A0A1R0H2F6"/>
<name>A0A1R0H2F6_9FUNG</name>
<proteinExistence type="predicted"/>